<dbReference type="SUPFAM" id="SSF111126">
    <property type="entry name" value="Ligand-binding domain in the NO signalling and Golgi transport"/>
    <property type="match status" value="1"/>
</dbReference>
<dbReference type="EMBL" id="JASCZI010272369">
    <property type="protein sequence ID" value="MED6221910.1"/>
    <property type="molecule type" value="Genomic_DNA"/>
</dbReference>
<comment type="similarity">
    <text evidence="3">Belongs to the TRAPP small subunits family. BET3 subfamily.</text>
</comment>
<evidence type="ECO:0000313" key="8">
    <source>
        <dbReference type="EMBL" id="MED6221910.1"/>
    </source>
</evidence>
<evidence type="ECO:0000256" key="3">
    <source>
        <dbReference type="ARBA" id="ARBA00006218"/>
    </source>
</evidence>
<comment type="caution">
    <text evidence="8">The sequence shown here is derived from an EMBL/GenBank/DDBJ whole genome shotgun (WGS) entry which is preliminary data.</text>
</comment>
<evidence type="ECO:0000256" key="5">
    <source>
        <dbReference type="ARBA" id="ARBA00022824"/>
    </source>
</evidence>
<reference evidence="8 9" key="1">
    <citation type="journal article" date="2023" name="Plants (Basel)">
        <title>Bridging the Gap: Combining Genomics and Transcriptomics Approaches to Understand Stylosanthes scabra, an Orphan Legume from the Brazilian Caatinga.</title>
        <authorList>
            <person name="Ferreira-Neto J.R.C."/>
            <person name="da Silva M.D."/>
            <person name="Binneck E."/>
            <person name="de Melo N.F."/>
            <person name="da Silva R.H."/>
            <person name="de Melo A.L.T.M."/>
            <person name="Pandolfi V."/>
            <person name="Bustamante F.O."/>
            <person name="Brasileiro-Vidal A.C."/>
            <person name="Benko-Iseppon A.M."/>
        </authorList>
    </citation>
    <scope>NUCLEOTIDE SEQUENCE [LARGE SCALE GENOMIC DNA]</scope>
    <source>
        <tissue evidence="8">Leaves</tissue>
    </source>
</reference>
<evidence type="ECO:0000256" key="6">
    <source>
        <dbReference type="ARBA" id="ARBA00022892"/>
    </source>
</evidence>
<keyword evidence="4" id="KW-0813">Transport</keyword>
<comment type="subcellular location">
    <subcellularLocation>
        <location evidence="2">Endoplasmic reticulum</location>
    </subcellularLocation>
    <subcellularLocation>
        <location evidence="1">Golgi apparatus</location>
        <location evidence="1">cis-Golgi network</location>
    </subcellularLocation>
</comment>
<keyword evidence="9" id="KW-1185">Reference proteome</keyword>
<protein>
    <submittedName>
        <fullName evidence="8">Uncharacterized protein</fullName>
    </submittedName>
</protein>
<keyword evidence="6" id="KW-0931">ER-Golgi transport</keyword>
<dbReference type="Gene3D" id="3.30.1380.20">
    <property type="entry name" value="Trafficking protein particle complex subunit 3"/>
    <property type="match status" value="1"/>
</dbReference>
<keyword evidence="5" id="KW-0256">Endoplasmic reticulum</keyword>
<gene>
    <name evidence="8" type="ORF">PIB30_059317</name>
</gene>
<evidence type="ECO:0000256" key="4">
    <source>
        <dbReference type="ARBA" id="ARBA00022448"/>
    </source>
</evidence>
<evidence type="ECO:0000256" key="7">
    <source>
        <dbReference type="ARBA" id="ARBA00023034"/>
    </source>
</evidence>
<proteinExistence type="inferred from homology"/>
<dbReference type="PANTHER" id="PTHR13048">
    <property type="entry name" value="TRAFFICKING PROTEIN PARTICLE COMPLEX SUBUNIT 3"/>
    <property type="match status" value="1"/>
</dbReference>
<dbReference type="Pfam" id="PF04051">
    <property type="entry name" value="TRAPP"/>
    <property type="match status" value="1"/>
</dbReference>
<name>A0ABU6ZIZ5_9FABA</name>
<organism evidence="8 9">
    <name type="scientific">Stylosanthes scabra</name>
    <dbReference type="NCBI Taxonomy" id="79078"/>
    <lineage>
        <taxon>Eukaryota</taxon>
        <taxon>Viridiplantae</taxon>
        <taxon>Streptophyta</taxon>
        <taxon>Embryophyta</taxon>
        <taxon>Tracheophyta</taxon>
        <taxon>Spermatophyta</taxon>
        <taxon>Magnoliopsida</taxon>
        <taxon>eudicotyledons</taxon>
        <taxon>Gunneridae</taxon>
        <taxon>Pentapetalae</taxon>
        <taxon>rosids</taxon>
        <taxon>fabids</taxon>
        <taxon>Fabales</taxon>
        <taxon>Fabaceae</taxon>
        <taxon>Papilionoideae</taxon>
        <taxon>50 kb inversion clade</taxon>
        <taxon>dalbergioids sensu lato</taxon>
        <taxon>Dalbergieae</taxon>
        <taxon>Pterocarpus clade</taxon>
        <taxon>Stylosanthes</taxon>
    </lineage>
</organism>
<dbReference type="InterPro" id="IPR016721">
    <property type="entry name" value="Bet3"/>
</dbReference>
<accession>A0ABU6ZIZ5</accession>
<dbReference type="InterPro" id="IPR007194">
    <property type="entry name" value="TRAPP_component"/>
</dbReference>
<dbReference type="Proteomes" id="UP001341840">
    <property type="component" value="Unassembled WGS sequence"/>
</dbReference>
<evidence type="ECO:0000256" key="1">
    <source>
        <dbReference type="ARBA" id="ARBA00004222"/>
    </source>
</evidence>
<dbReference type="InterPro" id="IPR024096">
    <property type="entry name" value="NO_sig/Golgi_transp_ligand-bd"/>
</dbReference>
<evidence type="ECO:0000313" key="9">
    <source>
        <dbReference type="Proteomes" id="UP001341840"/>
    </source>
</evidence>
<evidence type="ECO:0000256" key="2">
    <source>
        <dbReference type="ARBA" id="ARBA00004240"/>
    </source>
</evidence>
<sequence>MGLLIRVWFEEAFSRVANARRNSITHIALSWCWVRVKKLRFGQRKKTSPSPLLHRCAHNQEVRVQPQGSCICVECMKTLTPNASPRFSHPLPPPSVAEVARRGTVDLHCTKVGFKMFLGVIVSMSNWDAKGTCCNIILEENSFVDFVELPDTCQGLYYCNILSDVIRGALEMNNNNSQFKGIGTPQQNHLRCQIESQSRKHG</sequence>
<keyword evidence="7" id="KW-0333">Golgi apparatus</keyword>